<dbReference type="SUPFAM" id="SSF55781">
    <property type="entry name" value="GAF domain-like"/>
    <property type="match status" value="1"/>
</dbReference>
<evidence type="ECO:0000313" key="4">
    <source>
        <dbReference type="EMBL" id="XAY06687.1"/>
    </source>
</evidence>
<feature type="domain" description="PPM-type phosphatase" evidence="3">
    <location>
        <begin position="206"/>
        <end position="425"/>
    </location>
</feature>
<dbReference type="SUPFAM" id="SSF81606">
    <property type="entry name" value="PP2C-like"/>
    <property type="match status" value="1"/>
</dbReference>
<dbReference type="InterPro" id="IPR052016">
    <property type="entry name" value="Bact_Sigma-Reg"/>
</dbReference>
<keyword evidence="1" id="KW-0378">Hydrolase</keyword>
<dbReference type="KEGG" id="parq:DSM112329_03564"/>
<protein>
    <submittedName>
        <fullName evidence="4">Uncharacterized protein</fullName>
    </submittedName>
</protein>
<proteinExistence type="predicted"/>
<dbReference type="InterPro" id="IPR029016">
    <property type="entry name" value="GAF-like_dom_sf"/>
</dbReference>
<reference evidence="4" key="1">
    <citation type="submission" date="2022-12" db="EMBL/GenBank/DDBJ databases">
        <title>Paraconexibacter alkalitolerans sp. nov. and Baekduia alba sp. nov., isolated from soil and emended description of the genera Paraconexibacter (Chun et al., 2020) and Baekduia (An et al., 2020).</title>
        <authorList>
            <person name="Vieira S."/>
            <person name="Huber K.J."/>
            <person name="Geppert A."/>
            <person name="Wolf J."/>
            <person name="Neumann-Schaal M."/>
            <person name="Muesken M."/>
            <person name="Overmann J."/>
        </authorList>
    </citation>
    <scope>NUCLEOTIDE SEQUENCE</scope>
    <source>
        <strain evidence="4">AEG42_29</strain>
    </source>
</reference>
<dbReference type="Gene3D" id="3.60.40.10">
    <property type="entry name" value="PPM-type phosphatase domain"/>
    <property type="match status" value="1"/>
</dbReference>
<dbReference type="EMBL" id="CP114014">
    <property type="protein sequence ID" value="XAY06687.1"/>
    <property type="molecule type" value="Genomic_DNA"/>
</dbReference>
<evidence type="ECO:0000256" key="1">
    <source>
        <dbReference type="ARBA" id="ARBA00022801"/>
    </source>
</evidence>
<dbReference type="AlphaFoldDB" id="A0AAU7AYJ0"/>
<dbReference type="RefSeq" id="WP_354697907.1">
    <property type="nucleotide sequence ID" value="NZ_CP114014.1"/>
</dbReference>
<dbReference type="InterPro" id="IPR003018">
    <property type="entry name" value="GAF"/>
</dbReference>
<dbReference type="PANTHER" id="PTHR43156:SF2">
    <property type="entry name" value="STAGE II SPORULATION PROTEIN E"/>
    <property type="match status" value="1"/>
</dbReference>
<evidence type="ECO:0000259" key="3">
    <source>
        <dbReference type="SMART" id="SM00331"/>
    </source>
</evidence>
<dbReference type="SMART" id="SM00331">
    <property type="entry name" value="PP2C_SIG"/>
    <property type="match status" value="1"/>
</dbReference>
<dbReference type="InterPro" id="IPR001932">
    <property type="entry name" value="PPM-type_phosphatase-like_dom"/>
</dbReference>
<dbReference type="PANTHER" id="PTHR43156">
    <property type="entry name" value="STAGE II SPORULATION PROTEIN E-RELATED"/>
    <property type="match status" value="1"/>
</dbReference>
<evidence type="ECO:0000259" key="2">
    <source>
        <dbReference type="SMART" id="SM00065"/>
    </source>
</evidence>
<name>A0AAU7AYJ0_9ACTN</name>
<dbReference type="Pfam" id="PF01590">
    <property type="entry name" value="GAF"/>
    <property type="match status" value="1"/>
</dbReference>
<feature type="domain" description="GAF" evidence="2">
    <location>
        <begin position="26"/>
        <end position="170"/>
    </location>
</feature>
<gene>
    <name evidence="4" type="ORF">DSM112329_03564</name>
</gene>
<sequence length="428" mass="45050">MSALPPEILDPSRLRAVAQTGLLDTPPDDGLDRLARLAASLLDAPFAFVTLVDDTRSFWKSAIGLPKEAPRENTVRESFCQYVIAEPGTLMIDDAAGHPLTCANPSIEQMGVGAWAGATLRGPGGEALGSFCVVDSTQRQWTPRDAEVLETLAEAAAASIARTQAQAEVDALRAERSAVLEHELLAERGVTELLQTSLLPTVLASIPGVSIAARYQAADDRATVGGDFYDVFVAGDGSYLALVGDVCGKGPKAAAATAMARWALRSRAVHTSDPAALLTHLREVIGQQPSPFADHEFLTMALVRLTPALGGFELTAAHAGHPASIACGPDHDPVVLDRRGGLIWSREQSPYVPQRTHLPTGSTLVLHSDGLLDAQAPDQQLETEDLVPIVCRTDGGAEAIADALMATAAGSQTIRDDIALLVLSTDDV</sequence>
<accession>A0AAU7AYJ0</accession>
<dbReference type="Gene3D" id="3.30.450.40">
    <property type="match status" value="1"/>
</dbReference>
<dbReference type="GO" id="GO:0016791">
    <property type="term" value="F:phosphatase activity"/>
    <property type="evidence" value="ECO:0007669"/>
    <property type="project" value="TreeGrafter"/>
</dbReference>
<dbReference type="SMART" id="SM00065">
    <property type="entry name" value="GAF"/>
    <property type="match status" value="1"/>
</dbReference>
<dbReference type="InterPro" id="IPR036457">
    <property type="entry name" value="PPM-type-like_dom_sf"/>
</dbReference>
<organism evidence="4">
    <name type="scientific">Paraconexibacter sp. AEG42_29</name>
    <dbReference type="NCBI Taxonomy" id="2997339"/>
    <lineage>
        <taxon>Bacteria</taxon>
        <taxon>Bacillati</taxon>
        <taxon>Actinomycetota</taxon>
        <taxon>Thermoleophilia</taxon>
        <taxon>Solirubrobacterales</taxon>
        <taxon>Paraconexibacteraceae</taxon>
        <taxon>Paraconexibacter</taxon>
    </lineage>
</organism>
<dbReference type="Pfam" id="PF07228">
    <property type="entry name" value="SpoIIE"/>
    <property type="match status" value="1"/>
</dbReference>